<dbReference type="Proteomes" id="UP000504634">
    <property type="component" value="Unplaced"/>
</dbReference>
<reference evidence="4" key="1">
    <citation type="submission" date="2025-08" db="UniProtKB">
        <authorList>
            <consortium name="RefSeq"/>
        </authorList>
    </citation>
    <scope>IDENTIFICATION</scope>
    <source>
        <strain evidence="4">11010-0011.00</strain>
        <tissue evidence="4">Whole body</tissue>
    </source>
</reference>
<feature type="compositionally biased region" description="Basic and acidic residues" evidence="1">
    <location>
        <begin position="34"/>
        <end position="43"/>
    </location>
</feature>
<accession>A0A6J2T7F4</accession>
<feature type="signal peptide" evidence="2">
    <location>
        <begin position="1"/>
        <end position="25"/>
    </location>
</feature>
<feature type="compositionally biased region" description="Acidic residues" evidence="1">
    <location>
        <begin position="44"/>
        <end position="78"/>
    </location>
</feature>
<evidence type="ECO:0000313" key="3">
    <source>
        <dbReference type="Proteomes" id="UP000504634"/>
    </source>
</evidence>
<feature type="chain" id="PRO_5026918854" evidence="2">
    <location>
        <begin position="26"/>
        <end position="99"/>
    </location>
</feature>
<keyword evidence="3" id="KW-1185">Reference proteome</keyword>
<feature type="region of interest" description="Disordered" evidence="1">
    <location>
        <begin position="23"/>
        <end position="99"/>
    </location>
</feature>
<sequence length="99" mass="11502">MKYLKVFIIAFAVLALIICSSNVDANPTDSDEPIQDRRFRWELSDEDNADPLIEEAYDNDESNSLDSDEPIDEDNDEPIQDRRYRWAFSDEDRADPLDS</sequence>
<dbReference type="RefSeq" id="XP_030371939.1">
    <property type="nucleotide sequence ID" value="XM_030516079.1"/>
</dbReference>
<dbReference type="AlphaFoldDB" id="A0A6J2T7F4"/>
<gene>
    <name evidence="4" type="primary">LOC115622188</name>
</gene>
<name>A0A6J2T7F4_DROLE</name>
<keyword evidence="2" id="KW-0732">Signal</keyword>
<evidence type="ECO:0000313" key="4">
    <source>
        <dbReference type="RefSeq" id="XP_030371939.1"/>
    </source>
</evidence>
<organism evidence="3 4">
    <name type="scientific">Drosophila lebanonensis</name>
    <name type="common">Fruit fly</name>
    <name type="synonym">Scaptodrosophila lebanonensis</name>
    <dbReference type="NCBI Taxonomy" id="7225"/>
    <lineage>
        <taxon>Eukaryota</taxon>
        <taxon>Metazoa</taxon>
        <taxon>Ecdysozoa</taxon>
        <taxon>Arthropoda</taxon>
        <taxon>Hexapoda</taxon>
        <taxon>Insecta</taxon>
        <taxon>Pterygota</taxon>
        <taxon>Neoptera</taxon>
        <taxon>Endopterygota</taxon>
        <taxon>Diptera</taxon>
        <taxon>Brachycera</taxon>
        <taxon>Muscomorpha</taxon>
        <taxon>Ephydroidea</taxon>
        <taxon>Drosophilidae</taxon>
        <taxon>Scaptodrosophila</taxon>
    </lineage>
</organism>
<evidence type="ECO:0000256" key="1">
    <source>
        <dbReference type="SAM" id="MobiDB-lite"/>
    </source>
</evidence>
<protein>
    <submittedName>
        <fullName evidence="4">Uncharacterized protein LOC115622188</fullName>
    </submittedName>
</protein>
<feature type="compositionally biased region" description="Basic and acidic residues" evidence="1">
    <location>
        <begin position="79"/>
        <end position="99"/>
    </location>
</feature>
<dbReference type="GeneID" id="115622188"/>
<evidence type="ECO:0000256" key="2">
    <source>
        <dbReference type="SAM" id="SignalP"/>
    </source>
</evidence>
<proteinExistence type="predicted"/>